<dbReference type="EMBL" id="QPKV01000003">
    <property type="protein sequence ID" value="RDC57224.1"/>
    <property type="molecule type" value="Genomic_DNA"/>
</dbReference>
<keyword evidence="2" id="KW-1185">Reference proteome</keyword>
<sequence>MILNGIPDNIKNKFQLDFGSMLGIWNMLIFISRYVPTERNILLFVLPTKCPYRDIQALFFYIKHFDIRSYIFPKSAFLIFV</sequence>
<accession>A0A369PXJ3</accession>
<dbReference type="Proteomes" id="UP000253961">
    <property type="component" value="Unassembled WGS sequence"/>
</dbReference>
<name>A0A369PXJ3_9SPHI</name>
<comment type="caution">
    <text evidence="1">The sequence shown here is derived from an EMBL/GenBank/DDBJ whole genome shotgun (WGS) entry which is preliminary data.</text>
</comment>
<organism evidence="1 2">
    <name type="scientific">Pedobacter chinensis</name>
    <dbReference type="NCBI Taxonomy" id="2282421"/>
    <lineage>
        <taxon>Bacteria</taxon>
        <taxon>Pseudomonadati</taxon>
        <taxon>Bacteroidota</taxon>
        <taxon>Sphingobacteriia</taxon>
        <taxon>Sphingobacteriales</taxon>
        <taxon>Sphingobacteriaceae</taxon>
        <taxon>Pedobacter</taxon>
    </lineage>
</organism>
<evidence type="ECO:0000313" key="1">
    <source>
        <dbReference type="EMBL" id="RDC57224.1"/>
    </source>
</evidence>
<evidence type="ECO:0000313" key="2">
    <source>
        <dbReference type="Proteomes" id="UP000253961"/>
    </source>
</evidence>
<proteinExistence type="predicted"/>
<reference evidence="1 2" key="1">
    <citation type="submission" date="2018-07" db="EMBL/GenBank/DDBJ databases">
        <title>Pedobacter sp. nov., isolated from soil.</title>
        <authorList>
            <person name="Zhou L.Y."/>
            <person name="Du Z.J."/>
        </authorList>
    </citation>
    <scope>NUCLEOTIDE SEQUENCE [LARGE SCALE GENOMIC DNA]</scope>
    <source>
        <strain evidence="1 2">JDX94</strain>
    </source>
</reference>
<protein>
    <submittedName>
        <fullName evidence="1">Uncharacterized protein</fullName>
    </submittedName>
</protein>
<gene>
    <name evidence="1" type="ORF">DU508_08570</name>
</gene>
<dbReference type="AlphaFoldDB" id="A0A369PXJ3"/>